<dbReference type="InterPro" id="IPR043359">
    <property type="entry name" value="GLI-like"/>
</dbReference>
<feature type="region of interest" description="Disordered" evidence="12">
    <location>
        <begin position="311"/>
        <end position="334"/>
    </location>
</feature>
<evidence type="ECO:0000256" key="11">
    <source>
        <dbReference type="PROSITE-ProRule" id="PRU00042"/>
    </source>
</evidence>
<dbReference type="FunFam" id="3.30.160.60:FF:000068">
    <property type="entry name" value="GLI family zinc finger 3"/>
    <property type="match status" value="1"/>
</dbReference>
<feature type="compositionally biased region" description="Polar residues" evidence="12">
    <location>
        <begin position="1257"/>
        <end position="1275"/>
    </location>
</feature>
<feature type="compositionally biased region" description="Low complexity" evidence="12">
    <location>
        <begin position="40"/>
        <end position="51"/>
    </location>
</feature>
<gene>
    <name evidence="14" type="primary">gli</name>
</gene>
<evidence type="ECO:0000256" key="10">
    <source>
        <dbReference type="ARBA" id="ARBA00023242"/>
    </source>
</evidence>
<dbReference type="InterPro" id="IPR056436">
    <property type="entry name" value="Znf-C2H2_ZIC1-5/GLI1-3-like"/>
</dbReference>
<evidence type="ECO:0000256" key="12">
    <source>
        <dbReference type="SAM" id="MobiDB-lite"/>
    </source>
</evidence>
<feature type="compositionally biased region" description="Basic and acidic residues" evidence="12">
    <location>
        <begin position="457"/>
        <end position="468"/>
    </location>
</feature>
<protein>
    <submittedName>
        <fullName evidence="14">Gli</fullName>
    </submittedName>
</protein>
<feature type="compositionally biased region" description="Polar residues" evidence="12">
    <location>
        <begin position="1194"/>
        <end position="1212"/>
    </location>
</feature>
<feature type="domain" description="C2H2-type" evidence="13">
    <location>
        <begin position="573"/>
        <end position="603"/>
    </location>
</feature>
<name>A0A6H1X5B4_UREUN</name>
<dbReference type="InterPro" id="IPR013087">
    <property type="entry name" value="Znf_C2H2_type"/>
</dbReference>
<reference evidence="14" key="1">
    <citation type="submission" date="2019-03" db="EMBL/GenBank/DDBJ databases">
        <authorList>
            <person name="Hou X."/>
        </authorList>
    </citation>
    <scope>NUCLEOTIDE SEQUENCE</scope>
</reference>
<evidence type="ECO:0000256" key="3">
    <source>
        <dbReference type="ARBA" id="ARBA00022723"/>
    </source>
</evidence>
<keyword evidence="8" id="KW-0238">DNA-binding</keyword>
<feature type="compositionally biased region" description="Polar residues" evidence="12">
    <location>
        <begin position="421"/>
        <end position="430"/>
    </location>
</feature>
<keyword evidence="4" id="KW-0677">Repeat</keyword>
<evidence type="ECO:0000259" key="13">
    <source>
        <dbReference type="PROSITE" id="PS50157"/>
    </source>
</evidence>
<keyword evidence="10" id="KW-0539">Nucleus</keyword>
<feature type="compositionally biased region" description="Polar residues" evidence="12">
    <location>
        <begin position="1138"/>
        <end position="1157"/>
    </location>
</feature>
<dbReference type="Pfam" id="PF23561">
    <property type="entry name" value="zf-C2H2_15"/>
    <property type="match status" value="1"/>
</dbReference>
<feature type="compositionally biased region" description="Pro residues" evidence="12">
    <location>
        <begin position="370"/>
        <end position="381"/>
    </location>
</feature>
<feature type="region of interest" description="Disordered" evidence="12">
    <location>
        <begin position="1185"/>
        <end position="1315"/>
    </location>
</feature>
<evidence type="ECO:0000256" key="9">
    <source>
        <dbReference type="ARBA" id="ARBA00023163"/>
    </source>
</evidence>
<dbReference type="FunFam" id="3.30.160.60:FF:000031">
    <property type="entry name" value="GLI family zinc finger 3"/>
    <property type="match status" value="1"/>
</dbReference>
<feature type="compositionally biased region" description="Basic and acidic residues" evidence="12">
    <location>
        <begin position="16"/>
        <end position="39"/>
    </location>
</feature>
<dbReference type="PROSITE" id="PS50157">
    <property type="entry name" value="ZINC_FINGER_C2H2_2"/>
    <property type="match status" value="4"/>
</dbReference>
<feature type="region of interest" description="Disordered" evidence="12">
    <location>
        <begin position="896"/>
        <end position="963"/>
    </location>
</feature>
<sequence length="1524" mass="166110">METGRLGPPDVMTTGIKKEKESKKEDPREPRVRRDDTKSKSSSHSPGTSKDAPVRRKPCPSDSLTRGTSRERHGEGTSGARVETVDRASGPTPHSQSAASTDSRQAFPGISPYPPDPRHNGLLDHAMGYPFPYSPLNFPFNQPLPVNSSTNEGRYHWPTHMAFHQPGHGLAVSPTYSDISQASLRTPYGADAATNIASRLQWEQYHRSMQYSPLSHRGLSPASFSGLSGYLPHHPFNPPPSAFNLSQRSVFGDPATPSGSITLPNSLESSRIASPRPSVLGKSNRKRALSHSPFSECGLDIESLTRSSEGSLQLTTTPFPGGPNSRSSSAASGSYGHLSAASLAALSPAYLMGAGPLPLLRHQAPGSSPFYPPLLPPPPSHPSFTRPSVLPHPQPASQPLGASVTPKQDPHLQAASCKETAGSSVVSSTVEHGEVSKRSKVKRNEYAPPSGEDLDDKEGMAEHMRSNQEGEPDFIETNCHWKGCYQQYDTQDELVRHINQEHIAANKKVFVCCWDDCVREEKAFKAQYMLVVHMRRHTGEKPHKCTFEGCNKAYSRLENLKTHLRSHTGEKPYTCEFPGCTKAFSNASDRAKHQNRTHSNAKPYACKAPGCSKRYTDPSSLRKHVKTVHGPDFYANKKHKGDDYCSGGEGSGPTGNNGDKEASHVESCLSVRGIQPSPKHSPPMDVNQPISPARQAKQERSPGSVGESRADGLEQDNLTSEGGEVSDEEIVLPATTVPAVGTAIRATRSMPPNRLRGRLVGKKTLTEAPDALPTLPPLGNTRRVGQNGPNILELSQKMSDIKQRSPAHKKLSDLISLNAKEITGQSTVGGSSSGFNSRRDSMCSTLSSYMSSVRSDNSPYPSQNQCSYEGGSHTSRLSITNSPYEYDITGNLASRRSSESSCLGGVTSQLEHTRLTPSSLHSPAASRRHGSQETLAKFLASSRHSDGSKGGWQTPSRTPLPHEIPNREVRRASDPVRCADPNFAELRQFQRCHSLNGMKPLSVPSSMKSLQSSKRGVESNLMSSRSSIVTDYSVAEETDLDPDMLTNNFNAMDANAQQILLPDEVQRYLEEKSASDVTLCNQNAMNDNVMPMPQAHPSCMLLSPVSNPDQWRHGDPTDADMEPRNSCPQPYSGVQGPPTANTRATSNDMGSTPHQYASYGNYNSSNVAACPTDQYGRPYSNQQQWRFASPPQGYYNSQQMPSNATFPSNNMMNGPERASPQLQVPHISQSQIPPRAKGVRCHRQQQFQQLQQQQQQSGFGNNSPMQVQPQQNQCNGVPPTNYNMPPPPPPAANQMGPYQTHPHGYSQAPQNHSYHQGYPHQVASQNSQLQNQARYGNQIQQQLQVAHNNHMMPLPPQQQCNYGDQGLYTEIQPQQQQLQPGTHPRGIKSMQMSPDCNMVSSTTDVKATQGEVAPPSNIAPPPTSVAPPTHANLSSAMSLSTENLMENLSSLSVENLANGQILSPTALMNRSLSASQTSSRLTTPYTDGKTTCSGYLDTSNMVVNDMGSMLNQLVEENKYLSMRS</sequence>
<evidence type="ECO:0000256" key="4">
    <source>
        <dbReference type="ARBA" id="ARBA00022737"/>
    </source>
</evidence>
<dbReference type="PROSITE" id="PS00028">
    <property type="entry name" value="ZINC_FINGER_C2H2_1"/>
    <property type="match status" value="4"/>
</dbReference>
<dbReference type="FunFam" id="3.30.160.60:FF:000036">
    <property type="entry name" value="GLI family zinc finger 3"/>
    <property type="match status" value="1"/>
</dbReference>
<proteinExistence type="evidence at transcript level"/>
<dbReference type="GO" id="GO:0008270">
    <property type="term" value="F:zinc ion binding"/>
    <property type="evidence" value="ECO:0007669"/>
    <property type="project" value="UniProtKB-KW"/>
</dbReference>
<evidence type="ECO:0000256" key="8">
    <source>
        <dbReference type="ARBA" id="ARBA00023125"/>
    </source>
</evidence>
<feature type="region of interest" description="Disordered" evidence="12">
    <location>
        <begin position="616"/>
        <end position="728"/>
    </location>
</feature>
<feature type="domain" description="C2H2-type" evidence="13">
    <location>
        <begin position="604"/>
        <end position="629"/>
    </location>
</feature>
<feature type="compositionally biased region" description="Polar residues" evidence="12">
    <location>
        <begin position="257"/>
        <end position="272"/>
    </location>
</feature>
<evidence type="ECO:0000256" key="6">
    <source>
        <dbReference type="ARBA" id="ARBA00022833"/>
    </source>
</evidence>
<dbReference type="SMR" id="A0A6H1X5B4"/>
<feature type="compositionally biased region" description="Polar residues" evidence="12">
    <location>
        <begin position="896"/>
        <end position="921"/>
    </location>
</feature>
<dbReference type="FunFam" id="3.30.160.60:FF:000019">
    <property type="entry name" value="GLI family zinc finger 3"/>
    <property type="match status" value="1"/>
</dbReference>
<keyword evidence="3" id="KW-0479">Metal-binding</keyword>
<organism evidence="14">
    <name type="scientific">Urechis unicinctus</name>
    <name type="common">Fat innkeeper worm</name>
    <name type="synonym">Chinese penis fish</name>
    <dbReference type="NCBI Taxonomy" id="6432"/>
    <lineage>
        <taxon>Eukaryota</taxon>
        <taxon>Metazoa</taxon>
        <taxon>Spiralia</taxon>
        <taxon>Lophotrochozoa</taxon>
        <taxon>Annelida</taxon>
        <taxon>Polychaeta</taxon>
        <taxon>Echiura</taxon>
        <taxon>Xenopneusta</taxon>
        <taxon>Urechidae</taxon>
        <taxon>Urechis</taxon>
    </lineage>
</organism>
<feature type="region of interest" description="Disordered" evidence="12">
    <location>
        <begin position="370"/>
        <end position="472"/>
    </location>
</feature>
<keyword evidence="7" id="KW-0805">Transcription regulation</keyword>
<dbReference type="EMBL" id="MK613866">
    <property type="protein sequence ID" value="QJA10611.1"/>
    <property type="molecule type" value="mRNA"/>
</dbReference>
<feature type="compositionally biased region" description="Polar residues" evidence="12">
    <location>
        <begin position="92"/>
        <end position="104"/>
    </location>
</feature>
<evidence type="ECO:0000256" key="2">
    <source>
        <dbReference type="ARBA" id="ARBA00010831"/>
    </source>
</evidence>
<keyword evidence="6" id="KW-0862">Zinc</keyword>
<dbReference type="PANTHER" id="PTHR45718">
    <property type="entry name" value="TRANSCRIPTIONAL ACTIVATOR CUBITUS INTERRUPTUS"/>
    <property type="match status" value="1"/>
</dbReference>
<feature type="domain" description="C2H2-type" evidence="13">
    <location>
        <begin position="515"/>
        <end position="542"/>
    </location>
</feature>
<feature type="compositionally biased region" description="Basic and acidic residues" evidence="12">
    <location>
        <begin position="431"/>
        <end position="445"/>
    </location>
</feature>
<comment type="subcellular location">
    <subcellularLocation>
        <location evidence="1">Nucleus</location>
    </subcellularLocation>
</comment>
<dbReference type="PANTHER" id="PTHR45718:SF4">
    <property type="entry name" value="TRANSCRIPTIONAL ACTIVATOR CUBITUS INTERRUPTUS"/>
    <property type="match status" value="1"/>
</dbReference>
<dbReference type="SUPFAM" id="SSF57667">
    <property type="entry name" value="beta-beta-alpha zinc fingers"/>
    <property type="match status" value="3"/>
</dbReference>
<dbReference type="InterPro" id="IPR036236">
    <property type="entry name" value="Znf_C2H2_sf"/>
</dbReference>
<feature type="compositionally biased region" description="Low complexity" evidence="12">
    <location>
        <begin position="325"/>
        <end position="334"/>
    </location>
</feature>
<evidence type="ECO:0000256" key="7">
    <source>
        <dbReference type="ARBA" id="ARBA00023015"/>
    </source>
</evidence>
<feature type="domain" description="C2H2-type" evidence="13">
    <location>
        <begin position="543"/>
        <end position="572"/>
    </location>
</feature>
<dbReference type="FunFam" id="3.30.160.60:FF:000048">
    <property type="entry name" value="GLI family zinc finger 3"/>
    <property type="match status" value="1"/>
</dbReference>
<dbReference type="Pfam" id="PF00096">
    <property type="entry name" value="zf-C2H2"/>
    <property type="match status" value="2"/>
</dbReference>
<dbReference type="SMART" id="SM00355">
    <property type="entry name" value="ZnF_C2H2"/>
    <property type="match status" value="5"/>
</dbReference>
<feature type="compositionally biased region" description="Low complexity" evidence="12">
    <location>
        <begin position="1244"/>
        <end position="1256"/>
    </location>
</feature>
<keyword evidence="9" id="KW-0804">Transcription</keyword>
<feature type="region of interest" description="Disordered" evidence="12">
    <location>
        <begin position="1129"/>
        <end position="1157"/>
    </location>
</feature>
<evidence type="ECO:0000313" key="14">
    <source>
        <dbReference type="EMBL" id="QJA10611.1"/>
    </source>
</evidence>
<accession>A0A6H1X5B4</accession>
<keyword evidence="5 11" id="KW-0863">Zinc-finger</keyword>
<comment type="similarity">
    <text evidence="2">Belongs to the GLI C2H2-type zinc-finger protein family.</text>
</comment>
<dbReference type="GO" id="GO:0005634">
    <property type="term" value="C:nucleus"/>
    <property type="evidence" value="ECO:0007669"/>
    <property type="project" value="UniProtKB-SubCell"/>
</dbReference>
<evidence type="ECO:0000256" key="5">
    <source>
        <dbReference type="ARBA" id="ARBA00022771"/>
    </source>
</evidence>
<dbReference type="GO" id="GO:0000978">
    <property type="term" value="F:RNA polymerase II cis-regulatory region sequence-specific DNA binding"/>
    <property type="evidence" value="ECO:0007669"/>
    <property type="project" value="TreeGrafter"/>
</dbReference>
<dbReference type="GO" id="GO:0000981">
    <property type="term" value="F:DNA-binding transcription factor activity, RNA polymerase II-specific"/>
    <property type="evidence" value="ECO:0007669"/>
    <property type="project" value="TreeGrafter"/>
</dbReference>
<feature type="compositionally biased region" description="Polar residues" evidence="12">
    <location>
        <begin position="1220"/>
        <end position="1232"/>
    </location>
</feature>
<feature type="region of interest" description="Disordered" evidence="12">
    <location>
        <begin position="244"/>
        <end position="292"/>
    </location>
</feature>
<evidence type="ECO:0000256" key="1">
    <source>
        <dbReference type="ARBA" id="ARBA00004123"/>
    </source>
</evidence>
<dbReference type="Gene3D" id="3.30.160.60">
    <property type="entry name" value="Classic Zinc Finger"/>
    <property type="match status" value="5"/>
</dbReference>
<feature type="region of interest" description="Disordered" evidence="12">
    <location>
        <begin position="850"/>
        <end position="879"/>
    </location>
</feature>
<feature type="compositionally biased region" description="Polar residues" evidence="12">
    <location>
        <begin position="853"/>
        <end position="879"/>
    </location>
</feature>
<feature type="region of interest" description="Disordered" evidence="12">
    <location>
        <begin position="1"/>
        <end position="119"/>
    </location>
</feature>